<gene>
    <name evidence="1" type="ORF">SAMN05421833_12988</name>
</gene>
<dbReference type="EMBL" id="FTNI01000029">
    <property type="protein sequence ID" value="SIS12577.1"/>
    <property type="molecule type" value="Genomic_DNA"/>
</dbReference>
<reference evidence="2" key="1">
    <citation type="submission" date="2017-01" db="EMBL/GenBank/DDBJ databases">
        <authorList>
            <person name="Varghese N."/>
            <person name="Submissions S."/>
        </authorList>
    </citation>
    <scope>NUCLEOTIDE SEQUENCE [LARGE SCALE GENOMIC DNA]</scope>
    <source>
        <strain evidence="2">ATCC 12950</strain>
    </source>
</reference>
<dbReference type="Proteomes" id="UP000186096">
    <property type="component" value="Unassembled WGS sequence"/>
</dbReference>
<organism evidence="1 2">
    <name type="scientific">Microbispora rosea</name>
    <dbReference type="NCBI Taxonomy" id="58117"/>
    <lineage>
        <taxon>Bacteria</taxon>
        <taxon>Bacillati</taxon>
        <taxon>Actinomycetota</taxon>
        <taxon>Actinomycetes</taxon>
        <taxon>Streptosporangiales</taxon>
        <taxon>Streptosporangiaceae</taxon>
        <taxon>Microbispora</taxon>
    </lineage>
</organism>
<proteinExistence type="predicted"/>
<keyword evidence="2" id="KW-1185">Reference proteome</keyword>
<evidence type="ECO:0000313" key="1">
    <source>
        <dbReference type="EMBL" id="SIS12577.1"/>
    </source>
</evidence>
<protein>
    <submittedName>
        <fullName evidence="1">Uncharacterized protein</fullName>
    </submittedName>
</protein>
<dbReference type="AlphaFoldDB" id="A0A1N7GJ15"/>
<accession>A0A1N7GJ15</accession>
<evidence type="ECO:0000313" key="2">
    <source>
        <dbReference type="Proteomes" id="UP000186096"/>
    </source>
</evidence>
<name>A0A1N7GJ15_9ACTN</name>
<sequence length="278" mass="30539">MPPKPLAIDVDDLRKRYESGKSLAKVASEVGYSVSTVYLRLRDAGVPIRTRAVGNKIGGTLRRSALHADVARLYGQGVRVLAMAQQLGTTRPKIVRCLGDVGLPVRSGSEANTIRLRSAGVRADVTRAAHLKFGDGNRELAEELERRGIAAEREHIVDHMNVDVLAGGTLAVEVHRPGASPLSVESRERQRIVDLLHRGFPVLYVWAYRNSRCRYDVSACADQIVATLDLIHKDPSAGRQYRVIRGCGQVVAIGGTELEHRPVVLPPHGRRYGTCHQR</sequence>
<dbReference type="Gene3D" id="1.10.10.60">
    <property type="entry name" value="Homeodomain-like"/>
    <property type="match status" value="1"/>
</dbReference>